<comment type="catalytic activity">
    <reaction evidence="12">
        <text>serotonin + acetyl-CoA = N-acetylserotonin + CoA + H(+)</text>
        <dbReference type="Rhea" id="RHEA:25217"/>
        <dbReference type="ChEBI" id="CHEBI:15378"/>
        <dbReference type="ChEBI" id="CHEBI:17697"/>
        <dbReference type="ChEBI" id="CHEBI:57287"/>
        <dbReference type="ChEBI" id="CHEBI:57288"/>
        <dbReference type="ChEBI" id="CHEBI:350546"/>
        <dbReference type="EC" id="2.3.1.87"/>
    </reaction>
    <physiologicalReaction direction="left-to-right" evidence="12">
        <dbReference type="Rhea" id="RHEA:25218"/>
    </physiologicalReaction>
</comment>
<feature type="domain" description="N-acetyltransferase" evidence="13">
    <location>
        <begin position="84"/>
        <end position="221"/>
    </location>
</feature>
<dbReference type="PANTHER" id="PTHR20905:SF30">
    <property type="entry name" value="N-ACETYLTRANSFERASE DOMAIN-CONTAINING PROTEIN"/>
    <property type="match status" value="1"/>
</dbReference>
<evidence type="ECO:0000256" key="2">
    <source>
        <dbReference type="ARBA" id="ARBA00037926"/>
    </source>
</evidence>
<evidence type="ECO:0000259" key="13">
    <source>
        <dbReference type="PROSITE" id="PS51186"/>
    </source>
</evidence>
<dbReference type="InterPro" id="IPR016181">
    <property type="entry name" value="Acyl_CoA_acyltransferase"/>
</dbReference>
<dbReference type="EC" id="2.3.1.87" evidence="4"/>
<evidence type="ECO:0000313" key="15">
    <source>
        <dbReference type="Proteomes" id="UP000267096"/>
    </source>
</evidence>
<comment type="similarity">
    <text evidence="3">Belongs to the acetyltransferase family. AANAT subfamily.</text>
</comment>
<dbReference type="PROSITE" id="PS51186">
    <property type="entry name" value="GNAT"/>
    <property type="match status" value="1"/>
</dbReference>
<dbReference type="WBParaSite" id="ASIM_0001767101-mRNA-1">
    <property type="protein sequence ID" value="ASIM_0001767101-mRNA-1"/>
    <property type="gene ID" value="ASIM_0001767101"/>
</dbReference>
<evidence type="ECO:0000256" key="7">
    <source>
        <dbReference type="ARBA" id="ARBA00051284"/>
    </source>
</evidence>
<comment type="catalytic activity">
    <reaction evidence="7">
        <text>serotonin + (5Z,8Z,11Z,14Z)-eicosatetraenoyl-CoA = N-[(5Z,8Z,11Z,14Z)-eicosatetraenoyl]-serotonin + CoA + H(+)</text>
        <dbReference type="Rhea" id="RHEA:51396"/>
        <dbReference type="ChEBI" id="CHEBI:15378"/>
        <dbReference type="ChEBI" id="CHEBI:57287"/>
        <dbReference type="ChEBI" id="CHEBI:57368"/>
        <dbReference type="ChEBI" id="CHEBI:132255"/>
        <dbReference type="ChEBI" id="CHEBI:350546"/>
    </reaction>
    <physiologicalReaction direction="left-to-right" evidence="7">
        <dbReference type="Rhea" id="RHEA:51397"/>
    </physiologicalReaction>
</comment>
<dbReference type="AlphaFoldDB" id="A0A0M3K9M7"/>
<dbReference type="Pfam" id="PF00583">
    <property type="entry name" value="Acetyltransf_1"/>
    <property type="match status" value="1"/>
</dbReference>
<dbReference type="PANTHER" id="PTHR20905">
    <property type="entry name" value="N-ACETYLTRANSFERASE-RELATED"/>
    <property type="match status" value="1"/>
</dbReference>
<name>A0A0M3K9M7_ANISI</name>
<dbReference type="Gene3D" id="3.40.630.30">
    <property type="match status" value="1"/>
</dbReference>
<dbReference type="FunFam" id="3.40.630.30:FF:000046">
    <property type="entry name" value="Dopamine N-acetyltransferase"/>
    <property type="match status" value="1"/>
</dbReference>
<evidence type="ECO:0000256" key="11">
    <source>
        <dbReference type="ARBA" id="ARBA00052335"/>
    </source>
</evidence>
<comment type="catalytic activity">
    <reaction evidence="11">
        <text>dopamine + hexadecanoyl-CoA = N-hexadecanoyl-dopamine + CoA + H(+)</text>
        <dbReference type="Rhea" id="RHEA:51376"/>
        <dbReference type="ChEBI" id="CHEBI:15378"/>
        <dbReference type="ChEBI" id="CHEBI:57287"/>
        <dbReference type="ChEBI" id="CHEBI:57379"/>
        <dbReference type="ChEBI" id="CHEBI:59905"/>
        <dbReference type="ChEBI" id="CHEBI:134058"/>
    </reaction>
    <physiologicalReaction direction="left-to-right" evidence="11">
        <dbReference type="Rhea" id="RHEA:51377"/>
    </physiologicalReaction>
</comment>
<sequence length="240" mass="27571">MYCNGDTNDFGDLTLHRATEADFDDIVQFLMSDFLFTEPLNRSINLTQSDAINLFRELTKTGITSSLSYLLRTRTGKIIALRLASILDRPEKDNPDANEVVNNNNNNVNNNNVTNNIHSQNANAAKITRILSELEDKIWILVNPRIKRLLCWVVISVDSHFTRRGLARKLLEYRLDEAELMGCQGCITEASAFNSQQLFRKLGYELLHEIKHCEWLDENGKQIFRCDDATNSIELVYRPF</sequence>
<dbReference type="CDD" id="cd04301">
    <property type="entry name" value="NAT_SF"/>
    <property type="match status" value="1"/>
</dbReference>
<reference evidence="14 15" key="2">
    <citation type="submission" date="2018-11" db="EMBL/GenBank/DDBJ databases">
        <authorList>
            <consortium name="Pathogen Informatics"/>
        </authorList>
    </citation>
    <scope>NUCLEOTIDE SEQUENCE [LARGE SCALE GENOMIC DNA]</scope>
</reference>
<comment type="catalytic activity">
    <reaction evidence="9">
        <text>serotonin + (9Z)-octadecenoyl-CoA = N-(9Z-octadecenoyl)-serotonin + CoA + H(+)</text>
        <dbReference type="Rhea" id="RHEA:51392"/>
        <dbReference type="ChEBI" id="CHEBI:15378"/>
        <dbReference type="ChEBI" id="CHEBI:57287"/>
        <dbReference type="ChEBI" id="CHEBI:57387"/>
        <dbReference type="ChEBI" id="CHEBI:134064"/>
        <dbReference type="ChEBI" id="CHEBI:350546"/>
    </reaction>
    <physiologicalReaction direction="left-to-right" evidence="9">
        <dbReference type="Rhea" id="RHEA:51393"/>
    </physiologicalReaction>
</comment>
<evidence type="ECO:0000256" key="9">
    <source>
        <dbReference type="ARBA" id="ARBA00051823"/>
    </source>
</evidence>
<evidence type="ECO:0000256" key="5">
    <source>
        <dbReference type="ARBA" id="ARBA00050189"/>
    </source>
</evidence>
<dbReference type="OrthoDB" id="41532at2759"/>
<comment type="pathway">
    <text evidence="2">Aromatic compound metabolism; melatonin biosynthesis; melatonin from serotonin: step 1/2.</text>
</comment>
<evidence type="ECO:0000256" key="1">
    <source>
        <dbReference type="ARBA" id="ARBA00022679"/>
    </source>
</evidence>
<evidence type="ECO:0000256" key="3">
    <source>
        <dbReference type="ARBA" id="ARBA00038182"/>
    </source>
</evidence>
<keyword evidence="1" id="KW-0808">Transferase</keyword>
<evidence type="ECO:0000256" key="12">
    <source>
        <dbReference type="ARBA" id="ARBA00052491"/>
    </source>
</evidence>
<evidence type="ECO:0000313" key="16">
    <source>
        <dbReference type="WBParaSite" id="ASIM_0001767101-mRNA-1"/>
    </source>
</evidence>
<reference evidence="16" key="1">
    <citation type="submission" date="2017-02" db="UniProtKB">
        <authorList>
            <consortium name="WormBaseParasite"/>
        </authorList>
    </citation>
    <scope>IDENTIFICATION</scope>
</reference>
<dbReference type="SUPFAM" id="SSF55729">
    <property type="entry name" value="Acyl-CoA N-acyltransferases (Nat)"/>
    <property type="match status" value="1"/>
</dbReference>
<accession>A0A0M3K9M7</accession>
<dbReference type="InterPro" id="IPR000182">
    <property type="entry name" value="GNAT_dom"/>
</dbReference>
<dbReference type="EMBL" id="UYRR01033712">
    <property type="protein sequence ID" value="VDK59425.1"/>
    <property type="molecule type" value="Genomic_DNA"/>
</dbReference>
<comment type="catalytic activity">
    <reaction evidence="10">
        <text>serotonin + hexadecanoyl-CoA = N-hexadecanoyl-serotonin + CoA + H(+)</text>
        <dbReference type="Rhea" id="RHEA:51384"/>
        <dbReference type="ChEBI" id="CHEBI:15378"/>
        <dbReference type="ChEBI" id="CHEBI:57287"/>
        <dbReference type="ChEBI" id="CHEBI:57379"/>
        <dbReference type="ChEBI" id="CHEBI:134059"/>
        <dbReference type="ChEBI" id="CHEBI:350546"/>
    </reaction>
    <physiologicalReaction direction="left-to-right" evidence="10">
        <dbReference type="Rhea" id="RHEA:51385"/>
    </physiologicalReaction>
</comment>
<gene>
    <name evidence="14" type="ORF">ASIM_LOCUS17075</name>
</gene>
<evidence type="ECO:0000256" key="6">
    <source>
        <dbReference type="ARBA" id="ARBA00050849"/>
    </source>
</evidence>
<evidence type="ECO:0000256" key="10">
    <source>
        <dbReference type="ARBA" id="ARBA00052178"/>
    </source>
</evidence>
<proteinExistence type="inferred from homology"/>
<dbReference type="GO" id="GO:0004059">
    <property type="term" value="F:aralkylamine N-acetyltransferase activity"/>
    <property type="evidence" value="ECO:0007669"/>
    <property type="project" value="UniProtKB-EC"/>
</dbReference>
<protein>
    <recommendedName>
        <fullName evidence="4">aralkylamine N-acetyltransferase</fullName>
        <ecNumber evidence="4">2.3.1.87</ecNumber>
    </recommendedName>
</protein>
<dbReference type="Proteomes" id="UP000267096">
    <property type="component" value="Unassembled WGS sequence"/>
</dbReference>
<evidence type="ECO:0000313" key="14">
    <source>
        <dbReference type="EMBL" id="VDK59425.1"/>
    </source>
</evidence>
<comment type="catalytic activity">
    <reaction evidence="5">
        <text>dopamine + (9Z)-octadecenoyl-CoA = N-(9Z-octadecanoyl)-dopamine + CoA + H(+)</text>
        <dbReference type="Rhea" id="RHEA:51380"/>
        <dbReference type="ChEBI" id="CHEBI:15378"/>
        <dbReference type="ChEBI" id="CHEBI:31883"/>
        <dbReference type="ChEBI" id="CHEBI:57287"/>
        <dbReference type="ChEBI" id="CHEBI:57387"/>
        <dbReference type="ChEBI" id="CHEBI:59905"/>
    </reaction>
    <physiologicalReaction direction="left-to-right" evidence="5">
        <dbReference type="Rhea" id="RHEA:51381"/>
    </physiologicalReaction>
</comment>
<keyword evidence="15" id="KW-1185">Reference proteome</keyword>
<evidence type="ECO:0000256" key="4">
    <source>
        <dbReference type="ARBA" id="ARBA00039114"/>
    </source>
</evidence>
<comment type="catalytic activity">
    <reaction evidence="6">
        <text>serotonin + octadecanoyl-CoA = N-octadecanoyl-serotonin + CoA + H(+)</text>
        <dbReference type="Rhea" id="RHEA:51400"/>
        <dbReference type="ChEBI" id="CHEBI:15378"/>
        <dbReference type="ChEBI" id="CHEBI:57287"/>
        <dbReference type="ChEBI" id="CHEBI:57394"/>
        <dbReference type="ChEBI" id="CHEBI:134065"/>
        <dbReference type="ChEBI" id="CHEBI:350546"/>
    </reaction>
    <physiologicalReaction direction="left-to-right" evidence="6">
        <dbReference type="Rhea" id="RHEA:51401"/>
    </physiologicalReaction>
</comment>
<organism evidence="16">
    <name type="scientific">Anisakis simplex</name>
    <name type="common">Herring worm</name>
    <dbReference type="NCBI Taxonomy" id="6269"/>
    <lineage>
        <taxon>Eukaryota</taxon>
        <taxon>Metazoa</taxon>
        <taxon>Ecdysozoa</taxon>
        <taxon>Nematoda</taxon>
        <taxon>Chromadorea</taxon>
        <taxon>Rhabditida</taxon>
        <taxon>Spirurina</taxon>
        <taxon>Ascaridomorpha</taxon>
        <taxon>Ascaridoidea</taxon>
        <taxon>Anisakidae</taxon>
        <taxon>Anisakis</taxon>
        <taxon>Anisakis simplex complex</taxon>
    </lineage>
</organism>
<comment type="catalytic activity">
    <reaction evidence="8">
        <text>dopamine + acetyl-CoA = N-acetyldopamine + CoA + H(+)</text>
        <dbReference type="Rhea" id="RHEA:51388"/>
        <dbReference type="ChEBI" id="CHEBI:15378"/>
        <dbReference type="ChEBI" id="CHEBI:57287"/>
        <dbReference type="ChEBI" id="CHEBI:57288"/>
        <dbReference type="ChEBI" id="CHEBI:59905"/>
        <dbReference type="ChEBI" id="CHEBI:125678"/>
    </reaction>
    <physiologicalReaction direction="left-to-right" evidence="8">
        <dbReference type="Rhea" id="RHEA:51389"/>
    </physiologicalReaction>
</comment>
<evidence type="ECO:0000256" key="8">
    <source>
        <dbReference type="ARBA" id="ARBA00051711"/>
    </source>
</evidence>